<reference evidence="2 3" key="1">
    <citation type="submission" date="2014-04" db="EMBL/GenBank/DDBJ databases">
        <authorList>
            <consortium name="DOE Joint Genome Institute"/>
            <person name="Kuo A."/>
            <person name="Gay G."/>
            <person name="Dore J."/>
            <person name="Kohler A."/>
            <person name="Nagy L.G."/>
            <person name="Floudas D."/>
            <person name="Copeland A."/>
            <person name="Barry K.W."/>
            <person name="Cichocki N."/>
            <person name="Veneault-Fourrey C."/>
            <person name="LaButti K."/>
            <person name="Lindquist E.A."/>
            <person name="Lipzen A."/>
            <person name="Lundell T."/>
            <person name="Morin E."/>
            <person name="Murat C."/>
            <person name="Sun H."/>
            <person name="Tunlid A."/>
            <person name="Henrissat B."/>
            <person name="Grigoriev I.V."/>
            <person name="Hibbett D.S."/>
            <person name="Martin F."/>
            <person name="Nordberg H.P."/>
            <person name="Cantor M.N."/>
            <person name="Hua S.X."/>
        </authorList>
    </citation>
    <scope>NUCLEOTIDE SEQUENCE [LARGE SCALE GENOMIC DNA]</scope>
    <source>
        <strain evidence="3">h7</strain>
    </source>
</reference>
<sequence length="210" mass="22093">MPLFGSKNEDEKDTPGVGDRASDDVQTSHPVAISTGPGIGVQHPKYPKREFTGTMTSQTDHDETGNDAYGSGMDEQNNYFGHAFVEDSPYAPGGIGCTKSVGGPRCRIPNPPTGARRHSTASQSTVPQSSGGSVGQRLTGKFQSALGSLVGSDSLKAKGLQKEQEANSAKQKRQDLAEAEAERLEDEALMGRERAVGHGAHPVESSLGTK</sequence>
<name>A0A0C3CD75_HEBCY</name>
<proteinExistence type="predicted"/>
<reference evidence="3" key="2">
    <citation type="submission" date="2015-01" db="EMBL/GenBank/DDBJ databases">
        <title>Evolutionary Origins and Diversification of the Mycorrhizal Mutualists.</title>
        <authorList>
            <consortium name="DOE Joint Genome Institute"/>
            <consortium name="Mycorrhizal Genomics Consortium"/>
            <person name="Kohler A."/>
            <person name="Kuo A."/>
            <person name="Nagy L.G."/>
            <person name="Floudas D."/>
            <person name="Copeland A."/>
            <person name="Barry K.W."/>
            <person name="Cichocki N."/>
            <person name="Veneault-Fourrey C."/>
            <person name="LaButti K."/>
            <person name="Lindquist E.A."/>
            <person name="Lipzen A."/>
            <person name="Lundell T."/>
            <person name="Morin E."/>
            <person name="Murat C."/>
            <person name="Riley R."/>
            <person name="Ohm R."/>
            <person name="Sun H."/>
            <person name="Tunlid A."/>
            <person name="Henrissat B."/>
            <person name="Grigoriev I.V."/>
            <person name="Hibbett D.S."/>
            <person name="Martin F."/>
        </authorList>
    </citation>
    <scope>NUCLEOTIDE SEQUENCE [LARGE SCALE GENOMIC DNA]</scope>
    <source>
        <strain evidence="3">h7</strain>
    </source>
</reference>
<keyword evidence="3" id="KW-1185">Reference proteome</keyword>
<accession>A0A0C3CD75</accession>
<evidence type="ECO:0000256" key="1">
    <source>
        <dbReference type="SAM" id="MobiDB-lite"/>
    </source>
</evidence>
<feature type="compositionally biased region" description="Polar residues" evidence="1">
    <location>
        <begin position="120"/>
        <end position="131"/>
    </location>
</feature>
<feature type="region of interest" description="Disordered" evidence="1">
    <location>
        <begin position="158"/>
        <end position="210"/>
    </location>
</feature>
<organism evidence="2 3">
    <name type="scientific">Hebeloma cylindrosporum</name>
    <dbReference type="NCBI Taxonomy" id="76867"/>
    <lineage>
        <taxon>Eukaryota</taxon>
        <taxon>Fungi</taxon>
        <taxon>Dikarya</taxon>
        <taxon>Basidiomycota</taxon>
        <taxon>Agaricomycotina</taxon>
        <taxon>Agaricomycetes</taxon>
        <taxon>Agaricomycetidae</taxon>
        <taxon>Agaricales</taxon>
        <taxon>Agaricineae</taxon>
        <taxon>Hymenogastraceae</taxon>
        <taxon>Hebeloma</taxon>
    </lineage>
</organism>
<protein>
    <submittedName>
        <fullName evidence="2">Uncharacterized protein</fullName>
    </submittedName>
</protein>
<dbReference type="OrthoDB" id="2590620at2759"/>
<dbReference type="EMBL" id="KN831770">
    <property type="protein sequence ID" value="KIM46730.1"/>
    <property type="molecule type" value="Genomic_DNA"/>
</dbReference>
<feature type="compositionally biased region" description="Basic and acidic residues" evidence="1">
    <location>
        <begin position="172"/>
        <end position="182"/>
    </location>
</feature>
<evidence type="ECO:0000313" key="2">
    <source>
        <dbReference type="EMBL" id="KIM46730.1"/>
    </source>
</evidence>
<feature type="region of interest" description="Disordered" evidence="1">
    <location>
        <begin position="1"/>
        <end position="74"/>
    </location>
</feature>
<dbReference type="HOGENOM" id="CLU_089006_0_0_1"/>
<dbReference type="AlphaFoldDB" id="A0A0C3CD75"/>
<evidence type="ECO:0000313" key="3">
    <source>
        <dbReference type="Proteomes" id="UP000053424"/>
    </source>
</evidence>
<dbReference type="Proteomes" id="UP000053424">
    <property type="component" value="Unassembled WGS sequence"/>
</dbReference>
<feature type="region of interest" description="Disordered" evidence="1">
    <location>
        <begin position="92"/>
        <end position="139"/>
    </location>
</feature>
<gene>
    <name evidence="2" type="ORF">M413DRAFT_422079</name>
</gene>